<sequence>MSSWVPWTNRNSEVEQRIHEDLTEKAASRISFSLNQIASRGEIDDAYTEYRTETGKHVGYFETANSEPAKQSLAKFVSTEDLSDVLTLIEILVNELWEESTLSGENHSAEELLDFDRKLRRILVEEGILLRIRPTRDEVEAFADELSRYRETKNSRSYSSRHRSQPRSEKPFNIHFETLADESVIESDQQLRALGKKGRWEEELSPYNEAWSQYQDEQFSYLIAEKLYNSLEAVLVKICVEERGWNNEGDGVSAYLNSLKDNGLFDPNEAMFAEWEQIINGLQIGVQRTGGDRKRHETFDQDYSILLLHQVGAFLTFVINRYEDEYSN</sequence>
<protein>
    <recommendedName>
        <fullName evidence="3">Abortive infection protein-like C-terminal domain-containing protein</fullName>
    </recommendedName>
</protein>
<gene>
    <name evidence="1" type="ORF">G3I44_12130</name>
</gene>
<evidence type="ECO:0000313" key="1">
    <source>
        <dbReference type="EMBL" id="QIB74962.1"/>
    </source>
</evidence>
<evidence type="ECO:0008006" key="3">
    <source>
        <dbReference type="Google" id="ProtNLM"/>
    </source>
</evidence>
<dbReference type="Proteomes" id="UP000465846">
    <property type="component" value="Chromosome"/>
</dbReference>
<dbReference type="GeneID" id="44080161"/>
<reference evidence="1 2" key="1">
    <citation type="submission" date="2020-02" db="EMBL/GenBank/DDBJ databases">
        <title>Whole genome sequence of Halogeometricum borinquense strain wsp4.</title>
        <authorList>
            <person name="Verma D.K."/>
            <person name="Gopal K."/>
            <person name="Prasad E.S."/>
        </authorList>
    </citation>
    <scope>NUCLEOTIDE SEQUENCE [LARGE SCALE GENOMIC DNA]</scope>
    <source>
        <strain evidence="2">wsp4</strain>
    </source>
</reference>
<dbReference type="EMBL" id="CP048739">
    <property type="protein sequence ID" value="QIB74962.1"/>
    <property type="molecule type" value="Genomic_DNA"/>
</dbReference>
<dbReference type="AlphaFoldDB" id="A0A6C0UHJ9"/>
<proteinExistence type="predicted"/>
<dbReference type="RefSeq" id="WP_163486795.1">
    <property type="nucleotide sequence ID" value="NZ_CP048739.1"/>
</dbReference>
<accession>A0A6C0UHJ9</accession>
<evidence type="ECO:0000313" key="2">
    <source>
        <dbReference type="Proteomes" id="UP000465846"/>
    </source>
</evidence>
<name>A0A6C0UHJ9_9EURY</name>
<organism evidence="1 2">
    <name type="scientific">Halogeometricum borinquense</name>
    <dbReference type="NCBI Taxonomy" id="60847"/>
    <lineage>
        <taxon>Archaea</taxon>
        <taxon>Methanobacteriati</taxon>
        <taxon>Methanobacteriota</taxon>
        <taxon>Stenosarchaea group</taxon>
        <taxon>Halobacteria</taxon>
        <taxon>Halobacteriales</taxon>
        <taxon>Haloferacaceae</taxon>
        <taxon>Halogeometricum</taxon>
    </lineage>
</organism>